<feature type="compositionally biased region" description="Polar residues" evidence="1">
    <location>
        <begin position="22"/>
        <end position="33"/>
    </location>
</feature>
<dbReference type="OrthoDB" id="4154404at2759"/>
<accession>A0A6G1IFC7</accession>
<evidence type="ECO:0000313" key="2">
    <source>
        <dbReference type="EMBL" id="KAF2676937.1"/>
    </source>
</evidence>
<dbReference type="EMBL" id="MU005628">
    <property type="protein sequence ID" value="KAF2676937.1"/>
    <property type="molecule type" value="Genomic_DNA"/>
</dbReference>
<name>A0A6G1IFC7_9PLEO</name>
<feature type="region of interest" description="Disordered" evidence="1">
    <location>
        <begin position="1"/>
        <end position="33"/>
    </location>
</feature>
<organism evidence="2 3">
    <name type="scientific">Lentithecium fluviatile CBS 122367</name>
    <dbReference type="NCBI Taxonomy" id="1168545"/>
    <lineage>
        <taxon>Eukaryota</taxon>
        <taxon>Fungi</taxon>
        <taxon>Dikarya</taxon>
        <taxon>Ascomycota</taxon>
        <taxon>Pezizomycotina</taxon>
        <taxon>Dothideomycetes</taxon>
        <taxon>Pleosporomycetidae</taxon>
        <taxon>Pleosporales</taxon>
        <taxon>Massarineae</taxon>
        <taxon>Lentitheciaceae</taxon>
        <taxon>Lentithecium</taxon>
    </lineage>
</organism>
<protein>
    <submittedName>
        <fullName evidence="2">Uncharacterized protein</fullName>
    </submittedName>
</protein>
<dbReference type="Proteomes" id="UP000799291">
    <property type="component" value="Unassembled WGS sequence"/>
</dbReference>
<gene>
    <name evidence="2" type="ORF">K458DRAFT_424417</name>
</gene>
<proteinExistence type="predicted"/>
<sequence>MSATNARFFTALTGPTSPSPPTELQNSSSTCHPTLPKSNDLTFVYAYNDTGTPSGSEGIAMILGLNIALTVFWSPDGEAEGALGEPDAHMSCLWPVGDTAVSKVIDGGVRAGRPAVDWTMGFIGLVVFCLM</sequence>
<feature type="non-terminal residue" evidence="2">
    <location>
        <position position="131"/>
    </location>
</feature>
<evidence type="ECO:0000256" key="1">
    <source>
        <dbReference type="SAM" id="MobiDB-lite"/>
    </source>
</evidence>
<keyword evidence="3" id="KW-1185">Reference proteome</keyword>
<dbReference type="AlphaFoldDB" id="A0A6G1IFC7"/>
<reference evidence="2" key="1">
    <citation type="journal article" date="2020" name="Stud. Mycol.">
        <title>101 Dothideomycetes genomes: a test case for predicting lifestyles and emergence of pathogens.</title>
        <authorList>
            <person name="Haridas S."/>
            <person name="Albert R."/>
            <person name="Binder M."/>
            <person name="Bloem J."/>
            <person name="Labutti K."/>
            <person name="Salamov A."/>
            <person name="Andreopoulos B."/>
            <person name="Baker S."/>
            <person name="Barry K."/>
            <person name="Bills G."/>
            <person name="Bluhm B."/>
            <person name="Cannon C."/>
            <person name="Castanera R."/>
            <person name="Culley D."/>
            <person name="Daum C."/>
            <person name="Ezra D."/>
            <person name="Gonzalez J."/>
            <person name="Henrissat B."/>
            <person name="Kuo A."/>
            <person name="Liang C."/>
            <person name="Lipzen A."/>
            <person name="Lutzoni F."/>
            <person name="Magnuson J."/>
            <person name="Mondo S."/>
            <person name="Nolan M."/>
            <person name="Ohm R."/>
            <person name="Pangilinan J."/>
            <person name="Park H.-J."/>
            <person name="Ramirez L."/>
            <person name="Alfaro M."/>
            <person name="Sun H."/>
            <person name="Tritt A."/>
            <person name="Yoshinaga Y."/>
            <person name="Zwiers L.-H."/>
            <person name="Turgeon B."/>
            <person name="Goodwin S."/>
            <person name="Spatafora J."/>
            <person name="Crous P."/>
            <person name="Grigoriev I."/>
        </authorList>
    </citation>
    <scope>NUCLEOTIDE SEQUENCE</scope>
    <source>
        <strain evidence="2">CBS 122367</strain>
    </source>
</reference>
<evidence type="ECO:0000313" key="3">
    <source>
        <dbReference type="Proteomes" id="UP000799291"/>
    </source>
</evidence>